<proteinExistence type="inferred from homology"/>
<sequence length="92" mass="10246">MMPFSDEDLQEPVKNIITTKITPMLAKDGGEIELLKIKDAKIYVQLKGACVGCAASGSTLKYIVEKNLQEFIHPELSIINVLPEMRNEVLND</sequence>
<accession>A0A3B1DX51</accession>
<dbReference type="Pfam" id="PF01106">
    <property type="entry name" value="NifU"/>
    <property type="match status" value="1"/>
</dbReference>
<evidence type="ECO:0000256" key="1">
    <source>
        <dbReference type="ARBA" id="ARBA00006420"/>
    </source>
</evidence>
<dbReference type="GO" id="GO:0016226">
    <property type="term" value="P:iron-sulfur cluster assembly"/>
    <property type="evidence" value="ECO:0007669"/>
    <property type="project" value="InterPro"/>
</dbReference>
<dbReference type="EMBL" id="UOYO01000020">
    <property type="protein sequence ID" value="VAY87183.1"/>
    <property type="molecule type" value="Genomic_DNA"/>
</dbReference>
<organism evidence="3">
    <name type="scientific">hydrothermal vent metagenome</name>
    <dbReference type="NCBI Taxonomy" id="652676"/>
    <lineage>
        <taxon>unclassified sequences</taxon>
        <taxon>metagenomes</taxon>
        <taxon>ecological metagenomes</taxon>
    </lineage>
</organism>
<dbReference type="AlphaFoldDB" id="A0A3B1DX51"/>
<dbReference type="InterPro" id="IPR001075">
    <property type="entry name" value="NIF_FeS_clus_asmbl_NifU_C"/>
</dbReference>
<dbReference type="GO" id="GO:0005506">
    <property type="term" value="F:iron ion binding"/>
    <property type="evidence" value="ECO:0007669"/>
    <property type="project" value="InterPro"/>
</dbReference>
<dbReference type="Gene3D" id="3.30.300.130">
    <property type="entry name" value="Fe-S cluster assembly (FSCA)"/>
    <property type="match status" value="1"/>
</dbReference>
<comment type="similarity">
    <text evidence="1">Belongs to the NifU family.</text>
</comment>
<reference evidence="3" key="1">
    <citation type="submission" date="2018-10" db="EMBL/GenBank/DDBJ databases">
        <authorList>
            <person name="Aoki K."/>
        </authorList>
    </citation>
    <scope>NUCLEOTIDE SEQUENCE</scope>
</reference>
<name>A0A3B1DX51_9ZZZZ</name>
<evidence type="ECO:0000313" key="3">
    <source>
        <dbReference type="EMBL" id="VAY87183.1"/>
    </source>
</evidence>
<dbReference type="SUPFAM" id="SSF117916">
    <property type="entry name" value="Fe-S cluster assembly (FSCA) domain-like"/>
    <property type="match status" value="1"/>
</dbReference>
<gene>
    <name evidence="3" type="ORF">MNB_ARC-1_720</name>
</gene>
<evidence type="ECO:0000259" key="2">
    <source>
        <dbReference type="Pfam" id="PF01106"/>
    </source>
</evidence>
<protein>
    <submittedName>
        <fullName evidence="3">Nitrogen-fixing NifU-like</fullName>
    </submittedName>
</protein>
<dbReference type="GO" id="GO:0051536">
    <property type="term" value="F:iron-sulfur cluster binding"/>
    <property type="evidence" value="ECO:0007669"/>
    <property type="project" value="InterPro"/>
</dbReference>
<feature type="domain" description="NIF system FeS cluster assembly NifU C-terminal" evidence="2">
    <location>
        <begin position="13"/>
        <end position="78"/>
    </location>
</feature>
<dbReference type="PANTHER" id="PTHR11178">
    <property type="entry name" value="IRON-SULFUR CLUSTER SCAFFOLD PROTEIN NFU-RELATED"/>
    <property type="match status" value="1"/>
</dbReference>
<dbReference type="InterPro" id="IPR034904">
    <property type="entry name" value="FSCA_dom_sf"/>
</dbReference>
<dbReference type="PANTHER" id="PTHR11178:SF1">
    <property type="entry name" value="NFU1 IRON-SULFUR CLUSTER SCAFFOLD HOMOLOG, MITOCHONDRIAL"/>
    <property type="match status" value="1"/>
</dbReference>